<dbReference type="Gene3D" id="1.20.120.1530">
    <property type="match status" value="2"/>
</dbReference>
<evidence type="ECO:0000256" key="1">
    <source>
        <dbReference type="ARBA" id="ARBA00004651"/>
    </source>
</evidence>
<dbReference type="RefSeq" id="WP_186893892.1">
    <property type="nucleotide sequence ID" value="NZ_WJBE01000005.1"/>
</dbReference>
<dbReference type="CDD" id="cd06225">
    <property type="entry name" value="HAMP"/>
    <property type="match status" value="1"/>
</dbReference>
<dbReference type="PANTHER" id="PTHR43531">
    <property type="entry name" value="PROTEIN ICFG"/>
    <property type="match status" value="1"/>
</dbReference>
<evidence type="ECO:0000313" key="12">
    <source>
        <dbReference type="EMBL" id="MBC3899394.1"/>
    </source>
</evidence>
<dbReference type="PANTHER" id="PTHR43531:SF11">
    <property type="entry name" value="METHYL-ACCEPTING CHEMOTAXIS PROTEIN 3"/>
    <property type="match status" value="1"/>
</dbReference>
<dbReference type="Pfam" id="PF00015">
    <property type="entry name" value="MCPsignal"/>
    <property type="match status" value="1"/>
</dbReference>
<keyword evidence="2" id="KW-1003">Cell membrane</keyword>
<dbReference type="Pfam" id="PF00672">
    <property type="entry name" value="HAMP"/>
    <property type="match status" value="1"/>
</dbReference>
<keyword evidence="8" id="KW-0807">Transducer</keyword>
<dbReference type="SMART" id="SM00304">
    <property type="entry name" value="HAMP"/>
    <property type="match status" value="4"/>
</dbReference>
<feature type="domain" description="HAMP" evidence="11">
    <location>
        <begin position="688"/>
        <end position="740"/>
    </location>
</feature>
<dbReference type="Pfam" id="PF18947">
    <property type="entry name" value="HAMP_2"/>
    <property type="match status" value="3"/>
</dbReference>
<gene>
    <name evidence="12" type="ORF">GH811_07175</name>
</gene>
<dbReference type="SMART" id="SM00283">
    <property type="entry name" value="MA"/>
    <property type="match status" value="1"/>
</dbReference>
<comment type="similarity">
    <text evidence="7">Belongs to the methyl-accepting chemotaxis (MCP) protein family.</text>
</comment>
<dbReference type="InterPro" id="IPR004089">
    <property type="entry name" value="MCPsignal_dom"/>
</dbReference>
<feature type="domain" description="HAMP" evidence="11">
    <location>
        <begin position="329"/>
        <end position="384"/>
    </location>
</feature>
<reference evidence="12 13" key="1">
    <citation type="journal article" date="2020" name="mSystems">
        <title>Defining Genomic and Predicted Metabolic Features of the Acetobacterium Genus.</title>
        <authorList>
            <person name="Ross D.E."/>
            <person name="Marshall C.W."/>
            <person name="Gulliver D."/>
            <person name="May H.D."/>
            <person name="Norman R.S."/>
        </authorList>
    </citation>
    <scope>NUCLEOTIDE SEQUENCE [LARGE SCALE GENOMIC DNA]</scope>
    <source>
        <strain evidence="12 13">DSM 4132</strain>
    </source>
</reference>
<evidence type="ECO:0000259" key="10">
    <source>
        <dbReference type="PROSITE" id="PS50111"/>
    </source>
</evidence>
<evidence type="ECO:0000256" key="4">
    <source>
        <dbReference type="ARBA" id="ARBA00022692"/>
    </source>
</evidence>
<keyword evidence="13" id="KW-1185">Reference proteome</keyword>
<feature type="domain" description="HAMP" evidence="11">
    <location>
        <begin position="553"/>
        <end position="605"/>
    </location>
</feature>
<comment type="subcellular location">
    <subcellularLocation>
        <location evidence="1">Cell membrane</location>
        <topology evidence="1">Multi-pass membrane protein</topology>
    </subcellularLocation>
</comment>
<dbReference type="PROSITE" id="PS50111">
    <property type="entry name" value="CHEMOTAXIS_TRANSDUC_2"/>
    <property type="match status" value="1"/>
</dbReference>
<feature type="domain" description="Methyl-accepting transducer" evidence="10">
    <location>
        <begin position="745"/>
        <end position="974"/>
    </location>
</feature>
<dbReference type="Pfam" id="PF02743">
    <property type="entry name" value="dCache_1"/>
    <property type="match status" value="1"/>
</dbReference>
<dbReference type="Gene3D" id="3.30.450.20">
    <property type="entry name" value="PAS domain"/>
    <property type="match status" value="2"/>
</dbReference>
<protein>
    <submittedName>
        <fullName evidence="12">Methyl-accepting chemotaxis protein</fullName>
    </submittedName>
</protein>
<proteinExistence type="inferred from homology"/>
<dbReference type="SUPFAM" id="SSF58104">
    <property type="entry name" value="Methyl-accepting chemotaxis protein (MCP) signaling domain"/>
    <property type="match status" value="1"/>
</dbReference>
<dbReference type="CDD" id="cd12913">
    <property type="entry name" value="PDC1_MCP_like"/>
    <property type="match status" value="1"/>
</dbReference>
<evidence type="ECO:0000313" key="13">
    <source>
        <dbReference type="Proteomes" id="UP000622405"/>
    </source>
</evidence>
<dbReference type="Gene3D" id="1.10.287.950">
    <property type="entry name" value="Methyl-accepting chemotaxis protein"/>
    <property type="match status" value="1"/>
</dbReference>
<dbReference type="Gene3D" id="6.10.340.10">
    <property type="match status" value="1"/>
</dbReference>
<evidence type="ECO:0000256" key="2">
    <source>
        <dbReference type="ARBA" id="ARBA00022475"/>
    </source>
</evidence>
<dbReference type="CDD" id="cd12912">
    <property type="entry name" value="PDC2_MCP_like"/>
    <property type="match status" value="1"/>
</dbReference>
<evidence type="ECO:0000256" key="5">
    <source>
        <dbReference type="ARBA" id="ARBA00022989"/>
    </source>
</evidence>
<name>A0ABR6YW23_9FIRM</name>
<evidence type="ECO:0000256" key="9">
    <source>
        <dbReference type="SAM" id="Phobius"/>
    </source>
</evidence>
<organism evidence="12 13">
    <name type="scientific">Acetobacterium malicum</name>
    <dbReference type="NCBI Taxonomy" id="52692"/>
    <lineage>
        <taxon>Bacteria</taxon>
        <taxon>Bacillati</taxon>
        <taxon>Bacillota</taxon>
        <taxon>Clostridia</taxon>
        <taxon>Eubacteriales</taxon>
        <taxon>Eubacteriaceae</taxon>
        <taxon>Acetobacterium</taxon>
    </lineage>
</organism>
<keyword evidence="5 9" id="KW-1133">Transmembrane helix</keyword>
<dbReference type="PROSITE" id="PS50885">
    <property type="entry name" value="HAMP"/>
    <property type="match status" value="3"/>
</dbReference>
<keyword evidence="3" id="KW-0145">Chemotaxis</keyword>
<dbReference type="InterPro" id="IPR033479">
    <property type="entry name" value="dCache_1"/>
</dbReference>
<accession>A0ABR6YW23</accession>
<evidence type="ECO:0000256" key="8">
    <source>
        <dbReference type="PROSITE-ProRule" id="PRU00284"/>
    </source>
</evidence>
<dbReference type="CDD" id="cd11386">
    <property type="entry name" value="MCP_signal"/>
    <property type="match status" value="1"/>
</dbReference>
<comment type="caution">
    <text evidence="12">The sequence shown here is derived from an EMBL/GenBank/DDBJ whole genome shotgun (WGS) entry which is preliminary data.</text>
</comment>
<dbReference type="EMBL" id="WJBE01000005">
    <property type="protein sequence ID" value="MBC3899394.1"/>
    <property type="molecule type" value="Genomic_DNA"/>
</dbReference>
<keyword evidence="6 9" id="KW-0472">Membrane</keyword>
<dbReference type="Proteomes" id="UP000622405">
    <property type="component" value="Unassembled WGS sequence"/>
</dbReference>
<dbReference type="InterPro" id="IPR003660">
    <property type="entry name" value="HAMP_dom"/>
</dbReference>
<feature type="transmembrane region" description="Helical" evidence="9">
    <location>
        <begin position="302"/>
        <end position="325"/>
    </location>
</feature>
<dbReference type="InterPro" id="IPR051310">
    <property type="entry name" value="MCP_chemotaxis"/>
</dbReference>
<dbReference type="SUPFAM" id="SSF158472">
    <property type="entry name" value="HAMP domain-like"/>
    <property type="match status" value="1"/>
</dbReference>
<evidence type="ECO:0000256" key="3">
    <source>
        <dbReference type="ARBA" id="ARBA00022500"/>
    </source>
</evidence>
<sequence>MKIFNKHSIGNKITSMVIIFVALALLVIGIAVTVLSINTENQQIEERMNLQLNNTIGEIEQVLSNHSKAARSLSTTIGVTGAQMTISEYSDLLPKYVGLTDDTYGMGVFYDYNAYKPEIKYFGPYAYRENSSISYAEALFSTDEYDYPNQEWYLVGKNAGGEIAWSPPFKDDALGISMVTAASAFYDNDKNFKGVVTGDIDLSSLQTMISEIKVGETGRAFLIDQNGLYIADADATKIMSVNLLEDPNASLAALGESMLSGEPGSGVFSDDVGKNNIYYAPIPATGWTLAIMEPQNELNAPIMTLIFQLIGLFLLTLIVLSFIIVRQIKGVVNPIVLITDLFHKAELGDFDSEIPAEIISREDELGKLGLSFQKLSENIQENIATLEQISLGNLNVTVDIKSDQDIQSKSLLEVVENLKNLEAEVEMLTQSATDGHLAIRGDATKFQGKYRDIVVGVNNTLDAVVEPLNMSADYVNKISRGEIPAKITATYHGDFNTIKENLNSCIDNINALVSDVNMLAQAATEGQLEIQADATQHSGDFRKIIEGFNNTLNSLLAPINEARQVMTKMAANDYTLSMTGNYKGSMEEFAAEINLVHSRLLTVQDAFIDISQGNTSRLNEFVAVGKRSDNDQLIPSIIATLTTIDNLIAESRNLAQAGINGKLEVRSDASRFYGGYRDIVDGFNQTLDAIEQPINEAAIVLEQMAAGNLTQPMTGDYLGSYAIIKNSLNDTMNSLNEILGNINHSADEVASGSRQVSDGSQALAQGATEQASSMEELNASIEEVAVQTRENAVNANQANQLTLTAQQNAENGNTQMQQMLRAMTEINAASAKISNIIKVIDDIAFQTNILALNAAVEAARAGQQGKGFAVVAEEVRTLAGRSAEAAKETTELIEGSISKVSEGTVIANNTAESLTEIVAGVAKVAALVSKIDVASNEQTASINQINVGIDQVAQVVQTNSATAEESAAASQELYSQAELLKNMVSKFQLTK</sequence>
<evidence type="ECO:0000256" key="7">
    <source>
        <dbReference type="ARBA" id="ARBA00029447"/>
    </source>
</evidence>
<evidence type="ECO:0000256" key="6">
    <source>
        <dbReference type="ARBA" id="ARBA00023136"/>
    </source>
</evidence>
<keyword evidence="4 9" id="KW-0812">Transmembrane</keyword>
<evidence type="ECO:0000259" key="11">
    <source>
        <dbReference type="PROSITE" id="PS50885"/>
    </source>
</evidence>